<name>A0A9W9G259_9EURO</name>
<gene>
    <name evidence="2" type="ORF">N7532_002885</name>
</gene>
<keyword evidence="3" id="KW-1185">Reference proteome</keyword>
<proteinExistence type="predicted"/>
<evidence type="ECO:0000313" key="2">
    <source>
        <dbReference type="EMBL" id="KAJ5110240.1"/>
    </source>
</evidence>
<reference evidence="2" key="2">
    <citation type="journal article" date="2023" name="IMA Fungus">
        <title>Comparative genomic study of the Penicillium genus elucidates a diverse pangenome and 15 lateral gene transfer events.</title>
        <authorList>
            <person name="Petersen C."/>
            <person name="Sorensen T."/>
            <person name="Nielsen M.R."/>
            <person name="Sondergaard T.E."/>
            <person name="Sorensen J.L."/>
            <person name="Fitzpatrick D.A."/>
            <person name="Frisvad J.C."/>
            <person name="Nielsen K.L."/>
        </authorList>
    </citation>
    <scope>NUCLEOTIDE SEQUENCE</scope>
    <source>
        <strain evidence="2">IBT 30761</strain>
    </source>
</reference>
<feature type="region of interest" description="Disordered" evidence="1">
    <location>
        <begin position="38"/>
        <end position="96"/>
    </location>
</feature>
<dbReference type="Proteomes" id="UP001149074">
    <property type="component" value="Unassembled WGS sequence"/>
</dbReference>
<evidence type="ECO:0000256" key="1">
    <source>
        <dbReference type="SAM" id="MobiDB-lite"/>
    </source>
</evidence>
<accession>A0A9W9G259</accession>
<protein>
    <submittedName>
        <fullName evidence="2">Uncharacterized protein</fullName>
    </submittedName>
</protein>
<dbReference type="PROSITE" id="PS51257">
    <property type="entry name" value="PROKAR_LIPOPROTEIN"/>
    <property type="match status" value="1"/>
</dbReference>
<sequence>MERFEDIQTPSHTMSCLFLVACNWASTGMDDGWLGAKRSISGRKEDPSFGGPMGKPTVARRPGRKDCDEQRRAGGGLPFDTRLGAPSTPSTTARKTARVELPVLNTLRTILRSLAVSTKPRRTFLISRRIPGDFADVNRIPTSCERADRSIRSGPTGSTCIWSLLRAQSNAWNADSGYPEFPMVLVLAVVLFSVGCRVQSTPAVFRPRLDAHSDSGRSLDLFPDGPSGRENNGPCEACAVANEAFVVGPLASNPRLPIRGCHASRLVGSGVGVNHVVCVGVLYDGDSSKVQLVEGSAVNRCGAPGVGCNSVRVIHAYRMEISPEAAQHDRPPPSSCLIALALRLEPPSSSNTANLDARVPSLLTHTLFAIAFRGMSVWRV</sequence>
<dbReference type="GeneID" id="81354358"/>
<dbReference type="RefSeq" id="XP_056478351.1">
    <property type="nucleotide sequence ID" value="XM_056615379.1"/>
</dbReference>
<organism evidence="2 3">
    <name type="scientific">Penicillium argentinense</name>
    <dbReference type="NCBI Taxonomy" id="1131581"/>
    <lineage>
        <taxon>Eukaryota</taxon>
        <taxon>Fungi</taxon>
        <taxon>Dikarya</taxon>
        <taxon>Ascomycota</taxon>
        <taxon>Pezizomycotina</taxon>
        <taxon>Eurotiomycetes</taxon>
        <taxon>Eurotiomycetidae</taxon>
        <taxon>Eurotiales</taxon>
        <taxon>Aspergillaceae</taxon>
        <taxon>Penicillium</taxon>
    </lineage>
</organism>
<dbReference type="AlphaFoldDB" id="A0A9W9G259"/>
<dbReference type="EMBL" id="JAPQKI010000003">
    <property type="protein sequence ID" value="KAJ5110240.1"/>
    <property type="molecule type" value="Genomic_DNA"/>
</dbReference>
<evidence type="ECO:0000313" key="3">
    <source>
        <dbReference type="Proteomes" id="UP001149074"/>
    </source>
</evidence>
<reference evidence="2" key="1">
    <citation type="submission" date="2022-11" db="EMBL/GenBank/DDBJ databases">
        <authorList>
            <person name="Petersen C."/>
        </authorList>
    </citation>
    <scope>NUCLEOTIDE SEQUENCE</scope>
    <source>
        <strain evidence="2">IBT 30761</strain>
    </source>
</reference>
<comment type="caution">
    <text evidence="2">The sequence shown here is derived from an EMBL/GenBank/DDBJ whole genome shotgun (WGS) entry which is preliminary data.</text>
</comment>